<dbReference type="GO" id="GO:0015344">
    <property type="term" value="F:siderophore uptake transmembrane transporter activity"/>
    <property type="evidence" value="ECO:0007669"/>
    <property type="project" value="TreeGrafter"/>
</dbReference>
<sequence>MNKRSISFGVLALLSAGIFAQEKEQEKKKVEQLDEVVVTDSRFELKRENSGKTVIKITAEELEKNQGKSISEIINAKSGFEINGSRSNAGQNLNSFVRGGNNRQVLVLIDGIQVSDPSNIGAEYDLRLISLDQIESIEIIKGAASTLYGNSAATAVINITTKKASGKKIAATLRTSIGTNRSQEDSDYNIADFSHAATISGTAGKFNYLGGVSTQYTDGLSAVTDPNNERDPFSRVNTNLRFGYRFSERFSLNVYGNYDRFDAAFDNAFPIEDADFNFESRQFRTGLSSEFNYGKGSVTLNAAYNTIERIFESNFPSELEGDSYVIDVFNKYNFNDKFYTIVGLNYIRNSATFSEETDFSIVDPYANFVWVSDFGLTLNAGARLNNHSEYGTNLTYNLNPSYLFKFNGDYLKLFGSFSTSYISPSLTQLFGNFGPNPNLEPEEDRTIEGGAEYSFGDKVRISALYFNRNEENFIDFVIIDFNTFQGEYQNVATEFTVQGAEVELSAKPFDKATFSANYTFTEQKDRVAVRIPKHKANASFGYNFTERTFASVNYQYTGNRIDTDFSTFENVELESFSILDLYFSHQVLENKLKVFANVGNLFDEEYTEIIGFTTRGRNVRIGMLLNL</sequence>
<keyword evidence="3 7" id="KW-1134">Transmembrane beta strand</keyword>
<accession>A0A6P0UNS1</accession>
<dbReference type="Gene3D" id="2.170.130.10">
    <property type="entry name" value="TonB-dependent receptor, plug domain"/>
    <property type="match status" value="1"/>
</dbReference>
<dbReference type="Proteomes" id="UP000468581">
    <property type="component" value="Unassembled WGS sequence"/>
</dbReference>
<keyword evidence="11" id="KW-1185">Reference proteome</keyword>
<dbReference type="RefSeq" id="WP_163605017.1">
    <property type="nucleotide sequence ID" value="NZ_JAABOO010000001.1"/>
</dbReference>
<dbReference type="InterPro" id="IPR041700">
    <property type="entry name" value="OMP_b-brl_3"/>
</dbReference>
<gene>
    <name evidence="10" type="ORF">GWK08_00855</name>
</gene>
<evidence type="ECO:0000256" key="5">
    <source>
        <dbReference type="ARBA" id="ARBA00023136"/>
    </source>
</evidence>
<dbReference type="InterPro" id="IPR037066">
    <property type="entry name" value="Plug_dom_sf"/>
</dbReference>
<keyword evidence="6 7" id="KW-0998">Cell outer membrane</keyword>
<dbReference type="Gene3D" id="2.40.170.20">
    <property type="entry name" value="TonB-dependent receptor, beta-barrel domain"/>
    <property type="match status" value="1"/>
</dbReference>
<dbReference type="Pfam" id="PF14905">
    <property type="entry name" value="OMP_b-brl_3"/>
    <property type="match status" value="1"/>
</dbReference>
<feature type="domain" description="TonB-dependent receptor plug" evidence="8">
    <location>
        <begin position="49"/>
        <end position="155"/>
    </location>
</feature>
<dbReference type="InterPro" id="IPR036942">
    <property type="entry name" value="Beta-barrel_TonB_sf"/>
</dbReference>
<dbReference type="InterPro" id="IPR039426">
    <property type="entry name" value="TonB-dep_rcpt-like"/>
</dbReference>
<comment type="subcellular location">
    <subcellularLocation>
        <location evidence="1 7">Cell outer membrane</location>
        <topology evidence="1 7">Multi-pass membrane protein</topology>
    </subcellularLocation>
</comment>
<evidence type="ECO:0000256" key="3">
    <source>
        <dbReference type="ARBA" id="ARBA00022452"/>
    </source>
</evidence>
<evidence type="ECO:0000313" key="10">
    <source>
        <dbReference type="EMBL" id="NER11976.1"/>
    </source>
</evidence>
<keyword evidence="10" id="KW-0675">Receptor</keyword>
<dbReference type="InterPro" id="IPR012910">
    <property type="entry name" value="Plug_dom"/>
</dbReference>
<dbReference type="AlphaFoldDB" id="A0A6P0UNS1"/>
<dbReference type="PROSITE" id="PS52016">
    <property type="entry name" value="TONB_DEPENDENT_REC_3"/>
    <property type="match status" value="1"/>
</dbReference>
<dbReference type="PANTHER" id="PTHR30069">
    <property type="entry name" value="TONB-DEPENDENT OUTER MEMBRANE RECEPTOR"/>
    <property type="match status" value="1"/>
</dbReference>
<dbReference type="GO" id="GO:0009279">
    <property type="term" value="C:cell outer membrane"/>
    <property type="evidence" value="ECO:0007669"/>
    <property type="project" value="UniProtKB-SubCell"/>
</dbReference>
<evidence type="ECO:0000256" key="1">
    <source>
        <dbReference type="ARBA" id="ARBA00004571"/>
    </source>
</evidence>
<evidence type="ECO:0000313" key="11">
    <source>
        <dbReference type="Proteomes" id="UP000468581"/>
    </source>
</evidence>
<keyword evidence="4 7" id="KW-0812">Transmembrane</keyword>
<keyword evidence="2 7" id="KW-0813">Transport</keyword>
<dbReference type="PANTHER" id="PTHR30069:SF50">
    <property type="entry name" value="TONB-DEPENDENT RECEPTOR HI_1217-RELATED"/>
    <property type="match status" value="1"/>
</dbReference>
<organism evidence="10 11">
    <name type="scientific">Leptobacterium flavescens</name>
    <dbReference type="NCBI Taxonomy" id="472055"/>
    <lineage>
        <taxon>Bacteria</taxon>
        <taxon>Pseudomonadati</taxon>
        <taxon>Bacteroidota</taxon>
        <taxon>Flavobacteriia</taxon>
        <taxon>Flavobacteriales</taxon>
        <taxon>Flavobacteriaceae</taxon>
        <taxon>Leptobacterium</taxon>
    </lineage>
</organism>
<evidence type="ECO:0000256" key="4">
    <source>
        <dbReference type="ARBA" id="ARBA00022692"/>
    </source>
</evidence>
<protein>
    <submittedName>
        <fullName evidence="10">TonB-dependent receptor</fullName>
    </submittedName>
</protein>
<keyword evidence="5 7" id="KW-0472">Membrane</keyword>
<evidence type="ECO:0000259" key="8">
    <source>
        <dbReference type="Pfam" id="PF07715"/>
    </source>
</evidence>
<comment type="similarity">
    <text evidence="7">Belongs to the TonB-dependent receptor family.</text>
</comment>
<proteinExistence type="inferred from homology"/>
<evidence type="ECO:0000256" key="6">
    <source>
        <dbReference type="ARBA" id="ARBA00023237"/>
    </source>
</evidence>
<dbReference type="EMBL" id="JAABOO010000001">
    <property type="protein sequence ID" value="NER11976.1"/>
    <property type="molecule type" value="Genomic_DNA"/>
</dbReference>
<name>A0A6P0UNS1_9FLAO</name>
<dbReference type="GO" id="GO:0044718">
    <property type="term" value="P:siderophore transmembrane transport"/>
    <property type="evidence" value="ECO:0007669"/>
    <property type="project" value="TreeGrafter"/>
</dbReference>
<evidence type="ECO:0000256" key="7">
    <source>
        <dbReference type="PROSITE-ProRule" id="PRU01360"/>
    </source>
</evidence>
<comment type="caution">
    <text evidence="10">The sequence shown here is derived from an EMBL/GenBank/DDBJ whole genome shotgun (WGS) entry which is preliminary data.</text>
</comment>
<dbReference type="Pfam" id="PF07715">
    <property type="entry name" value="Plug"/>
    <property type="match status" value="1"/>
</dbReference>
<reference evidence="10 11" key="1">
    <citation type="submission" date="2020-01" db="EMBL/GenBank/DDBJ databases">
        <title>Leptobacterium flavescens.</title>
        <authorList>
            <person name="Wang G."/>
        </authorList>
    </citation>
    <scope>NUCLEOTIDE SEQUENCE [LARGE SCALE GENOMIC DNA]</scope>
    <source>
        <strain evidence="10 11">KCTC 22160</strain>
    </source>
</reference>
<evidence type="ECO:0000256" key="2">
    <source>
        <dbReference type="ARBA" id="ARBA00022448"/>
    </source>
</evidence>
<dbReference type="SUPFAM" id="SSF56935">
    <property type="entry name" value="Porins"/>
    <property type="match status" value="1"/>
</dbReference>
<dbReference type="CDD" id="cd01347">
    <property type="entry name" value="ligand_gated_channel"/>
    <property type="match status" value="1"/>
</dbReference>
<feature type="domain" description="Outer membrane protein beta-barrel" evidence="9">
    <location>
        <begin position="436"/>
        <end position="608"/>
    </location>
</feature>
<evidence type="ECO:0000259" key="9">
    <source>
        <dbReference type="Pfam" id="PF14905"/>
    </source>
</evidence>